<comment type="caution">
    <text evidence="18">The sequence shown here is derived from an EMBL/GenBank/DDBJ whole genome shotgun (WGS) entry which is preliminary data.</text>
</comment>
<feature type="compositionally biased region" description="Basic residues" evidence="16">
    <location>
        <begin position="1"/>
        <end position="10"/>
    </location>
</feature>
<dbReference type="PRINTS" id="PR01657">
    <property type="entry name" value="MCMFAMILY"/>
</dbReference>
<organism evidence="18 19">
    <name type="scientific">Coemansia thaxteri</name>
    <dbReference type="NCBI Taxonomy" id="2663907"/>
    <lineage>
        <taxon>Eukaryota</taxon>
        <taxon>Fungi</taxon>
        <taxon>Fungi incertae sedis</taxon>
        <taxon>Zoopagomycota</taxon>
        <taxon>Kickxellomycotina</taxon>
        <taxon>Kickxellomycetes</taxon>
        <taxon>Kickxellales</taxon>
        <taxon>Kickxellaceae</taxon>
        <taxon>Coemansia</taxon>
    </lineage>
</organism>
<dbReference type="GO" id="GO:0005656">
    <property type="term" value="C:nuclear pre-replicative complex"/>
    <property type="evidence" value="ECO:0007669"/>
    <property type="project" value="UniProtKB-ARBA"/>
</dbReference>
<dbReference type="InterPro" id="IPR027925">
    <property type="entry name" value="MCM_N"/>
</dbReference>
<feature type="compositionally biased region" description="Low complexity" evidence="16">
    <location>
        <begin position="45"/>
        <end position="64"/>
    </location>
</feature>
<evidence type="ECO:0000256" key="7">
    <source>
        <dbReference type="ARBA" id="ARBA00022741"/>
    </source>
</evidence>
<dbReference type="InterPro" id="IPR008045">
    <property type="entry name" value="MCM2"/>
</dbReference>
<dbReference type="Gene3D" id="2.20.28.10">
    <property type="match status" value="1"/>
</dbReference>
<evidence type="ECO:0000256" key="4">
    <source>
        <dbReference type="ARBA" id="ARBA00018925"/>
    </source>
</evidence>
<dbReference type="GO" id="GO:0006279">
    <property type="term" value="P:premeiotic DNA replication"/>
    <property type="evidence" value="ECO:0007669"/>
    <property type="project" value="UniProtKB-ARBA"/>
</dbReference>
<dbReference type="Pfam" id="PF23669">
    <property type="entry name" value="WHD_MCM2"/>
    <property type="match status" value="1"/>
</dbReference>
<dbReference type="Pfam" id="PF17207">
    <property type="entry name" value="MCM_OB"/>
    <property type="match status" value="1"/>
</dbReference>
<dbReference type="OrthoDB" id="844at2759"/>
<dbReference type="Gene3D" id="3.30.1640.10">
    <property type="entry name" value="mini-chromosome maintenance (MCM) complex, chain A, domain 1"/>
    <property type="match status" value="1"/>
</dbReference>
<dbReference type="InterPro" id="IPR027417">
    <property type="entry name" value="P-loop_NTPase"/>
</dbReference>
<evidence type="ECO:0000256" key="10">
    <source>
        <dbReference type="ARBA" id="ARBA00022806"/>
    </source>
</evidence>
<evidence type="ECO:0000256" key="1">
    <source>
        <dbReference type="ARBA" id="ARBA00004123"/>
    </source>
</evidence>
<dbReference type="SUPFAM" id="SSF52540">
    <property type="entry name" value="P-loop containing nucleoside triphosphate hydrolases"/>
    <property type="match status" value="1"/>
</dbReference>
<feature type="compositionally biased region" description="Acidic residues" evidence="16">
    <location>
        <begin position="102"/>
        <end position="111"/>
    </location>
</feature>
<dbReference type="GO" id="GO:0000727">
    <property type="term" value="P:double-strand break repair via break-induced replication"/>
    <property type="evidence" value="ECO:0007669"/>
    <property type="project" value="TreeGrafter"/>
</dbReference>
<dbReference type="InterPro" id="IPR012340">
    <property type="entry name" value="NA-bd_OB-fold"/>
</dbReference>
<evidence type="ECO:0000313" key="18">
    <source>
        <dbReference type="EMBL" id="KAJ2003820.1"/>
    </source>
</evidence>
<dbReference type="GO" id="GO:0043138">
    <property type="term" value="F:3'-5' DNA helicase activity"/>
    <property type="evidence" value="ECO:0007669"/>
    <property type="project" value="TreeGrafter"/>
</dbReference>
<feature type="region of interest" description="Disordered" evidence="16">
    <location>
        <begin position="1"/>
        <end position="117"/>
    </location>
</feature>
<dbReference type="Proteomes" id="UP001150907">
    <property type="component" value="Unassembled WGS sequence"/>
</dbReference>
<evidence type="ECO:0000256" key="2">
    <source>
        <dbReference type="ARBA" id="ARBA00008010"/>
    </source>
</evidence>
<keyword evidence="10 18" id="KW-0347">Helicase</keyword>
<keyword evidence="13" id="KW-0238">DNA-binding</keyword>
<evidence type="ECO:0000256" key="9">
    <source>
        <dbReference type="ARBA" id="ARBA00022801"/>
    </source>
</evidence>
<feature type="compositionally biased region" description="Acidic residues" evidence="16">
    <location>
        <begin position="65"/>
        <end position="74"/>
    </location>
</feature>
<evidence type="ECO:0000256" key="15">
    <source>
        <dbReference type="ARBA" id="ARBA00023306"/>
    </source>
</evidence>
<dbReference type="GO" id="GO:0005524">
    <property type="term" value="F:ATP binding"/>
    <property type="evidence" value="ECO:0007669"/>
    <property type="project" value="UniProtKB-KW"/>
</dbReference>
<keyword evidence="7" id="KW-0547">Nucleotide-binding</keyword>
<dbReference type="Pfam" id="PF14551">
    <property type="entry name" value="MCM_N"/>
    <property type="match status" value="1"/>
</dbReference>
<dbReference type="PANTHER" id="PTHR11630:SF44">
    <property type="entry name" value="DNA REPLICATION LICENSING FACTOR MCM2"/>
    <property type="match status" value="1"/>
</dbReference>
<evidence type="ECO:0000256" key="5">
    <source>
        <dbReference type="ARBA" id="ARBA00022705"/>
    </source>
</evidence>
<dbReference type="GO" id="GO:0003697">
    <property type="term" value="F:single-stranded DNA binding"/>
    <property type="evidence" value="ECO:0007669"/>
    <property type="project" value="TreeGrafter"/>
</dbReference>
<sequence length="962" mass="105226">MSNSHNRKRHGEPLSDDDDGNSASGIPATPGGGMIFGSSPPPAPRRSSSRLQLPPSSPPAFLADYSDDDGDDGAEGALDPDQPGRLEDVEDLEAEGERLALEEDEDDEGEDLFGPAMARDYRRNDALDVYDPAMLDDTAYDAMDPAVRARVEARLRRRDGEAAAARGPSRIPLAFMQDADDDDDFSGVRRRGGGAQSKHSHLLAAAAASGGADEQRALTLDELRDTKGRTVAAWVSEAAPRQTIAREFRRFLLSYTDENGASVYGERIRQLGAANGESLEVSYAHLARSRPVLAYFLANAPREMLAIMDDVAMDAVLAMFPGYARIRADIHVRVAGLPTTCSLRDLRQAQLNSLVRVSGVVSRRTGVFPQLKFVKFDCGKCGAVLGPFAQGAATEVRVSMCVACQARGPFIVNSEQTVYRNYQRLTMQETPGSVPAGRLPRHREVVLLADLIDCARPGDEIEVTGIYSHAPDANAASRHGFPVFATVIEANHVARRADEFAAVRLTEDDRRAIRALARDDQIGRRIVRSIAPSIYGHEQIKTALALALFGGVAKDIGGKLRTRGDINVLLLGDPGTAKSQLLKFVESTAHRAVFTTGQGASAVGLTASVRKDPVTREWTLEGGALVLADRGVCLIDEFDKMNDADRTSIHEAMEQQSISISKAGIVTTLHARCAVIAAANPIGGRYRPALPFSQNVELTEPILSRFDVLCVVRDEVDPVMDELLARFVVQSHTRSHPLAIAAAAAQAAEGQQAEPTEDDPAIPADSISQDLLRKYIMYARETVSPRISDRFSDRIAHLYGELRRESLATASVPITVRHIESMVRLAEAHARMHLRDYVRNDDIEVAIRVALEGFISAQKISVMRALRRKFSKYLYARRDHFELLYYLLGRLVQERLTFYSLKYPGSLPESVEISKPDFESQAAAFGVNDCTDFYISPLFVQQMFSVDAHRAVIHKALNTASS</sequence>
<feature type="domain" description="MCM C-terminal AAA(+) ATPase" evidence="17">
    <location>
        <begin position="522"/>
        <end position="728"/>
    </location>
</feature>
<dbReference type="FunFam" id="3.40.50.300:FF:000138">
    <property type="entry name" value="DNA helicase"/>
    <property type="match status" value="1"/>
</dbReference>
<dbReference type="PANTHER" id="PTHR11630">
    <property type="entry name" value="DNA REPLICATION LICENSING FACTOR MCM FAMILY MEMBER"/>
    <property type="match status" value="1"/>
</dbReference>
<accession>A0A9W8BC76</accession>
<dbReference type="Pfam" id="PF00493">
    <property type="entry name" value="MCM"/>
    <property type="match status" value="1"/>
</dbReference>
<dbReference type="InterPro" id="IPR033762">
    <property type="entry name" value="MCM_OB"/>
</dbReference>
<keyword evidence="6" id="KW-0479">Metal-binding</keyword>
<dbReference type="Pfam" id="PF17855">
    <property type="entry name" value="MCM_lid"/>
    <property type="match status" value="1"/>
</dbReference>
<dbReference type="Gene3D" id="3.40.50.300">
    <property type="entry name" value="P-loop containing nucleotide triphosphate hydrolases"/>
    <property type="match status" value="1"/>
</dbReference>
<dbReference type="GO" id="GO:0008270">
    <property type="term" value="F:zinc ion binding"/>
    <property type="evidence" value="ECO:0007669"/>
    <property type="project" value="UniProtKB-KW"/>
</dbReference>
<keyword evidence="15" id="KW-0131">Cell cycle</keyword>
<evidence type="ECO:0000256" key="14">
    <source>
        <dbReference type="ARBA" id="ARBA00023242"/>
    </source>
</evidence>
<comment type="similarity">
    <text evidence="2">Belongs to the MCM family.</text>
</comment>
<dbReference type="PRINTS" id="PR01658">
    <property type="entry name" value="MCMPROTEIN2"/>
</dbReference>
<dbReference type="GO" id="GO:0017116">
    <property type="term" value="F:single-stranded DNA helicase activity"/>
    <property type="evidence" value="ECO:0007669"/>
    <property type="project" value="TreeGrafter"/>
</dbReference>
<evidence type="ECO:0000256" key="8">
    <source>
        <dbReference type="ARBA" id="ARBA00022771"/>
    </source>
</evidence>
<dbReference type="PROSITE" id="PS50051">
    <property type="entry name" value="MCM_2"/>
    <property type="match status" value="1"/>
</dbReference>
<evidence type="ECO:0000256" key="16">
    <source>
        <dbReference type="SAM" id="MobiDB-lite"/>
    </source>
</evidence>
<dbReference type="PROSITE" id="PS00847">
    <property type="entry name" value="MCM_1"/>
    <property type="match status" value="1"/>
</dbReference>
<dbReference type="GO" id="GO:1902975">
    <property type="term" value="P:mitotic DNA replication initiation"/>
    <property type="evidence" value="ECO:0007669"/>
    <property type="project" value="TreeGrafter"/>
</dbReference>
<gene>
    <name evidence="18" type="primary">MCM2</name>
    <name evidence="18" type="ORF">H4R26_002857</name>
</gene>
<dbReference type="InterPro" id="IPR041562">
    <property type="entry name" value="MCM_lid"/>
</dbReference>
<keyword evidence="12" id="KW-0067">ATP-binding</keyword>
<dbReference type="EMBL" id="JANBQF010000194">
    <property type="protein sequence ID" value="KAJ2003820.1"/>
    <property type="molecule type" value="Genomic_DNA"/>
</dbReference>
<keyword evidence="14" id="KW-0539">Nucleus</keyword>
<dbReference type="GO" id="GO:0042555">
    <property type="term" value="C:MCM complex"/>
    <property type="evidence" value="ECO:0007669"/>
    <property type="project" value="InterPro"/>
</dbReference>
<protein>
    <recommendedName>
        <fullName evidence="4">DNA replication licensing factor MCM2</fullName>
        <ecNumber evidence="3">3.6.4.12</ecNumber>
    </recommendedName>
</protein>
<dbReference type="Gene3D" id="2.40.50.140">
    <property type="entry name" value="Nucleic acid-binding proteins"/>
    <property type="match status" value="1"/>
</dbReference>
<reference evidence="18" key="1">
    <citation type="submission" date="2022-07" db="EMBL/GenBank/DDBJ databases">
        <title>Phylogenomic reconstructions and comparative analyses of Kickxellomycotina fungi.</title>
        <authorList>
            <person name="Reynolds N.K."/>
            <person name="Stajich J.E."/>
            <person name="Barry K."/>
            <person name="Grigoriev I.V."/>
            <person name="Crous P."/>
            <person name="Smith M.E."/>
        </authorList>
    </citation>
    <scope>NUCLEOTIDE SEQUENCE</scope>
    <source>
        <strain evidence="18">IMI 214461</strain>
    </source>
</reference>
<comment type="subcellular location">
    <subcellularLocation>
        <location evidence="1">Nucleus</location>
    </subcellularLocation>
</comment>
<keyword evidence="11" id="KW-0862">Zinc</keyword>
<keyword evidence="19" id="KW-1185">Reference proteome</keyword>
<evidence type="ECO:0000256" key="13">
    <source>
        <dbReference type="ARBA" id="ARBA00023125"/>
    </source>
</evidence>
<dbReference type="CDD" id="cd17753">
    <property type="entry name" value="MCM2"/>
    <property type="match status" value="1"/>
</dbReference>
<dbReference type="InterPro" id="IPR059098">
    <property type="entry name" value="WHD_MCM2"/>
</dbReference>
<dbReference type="InterPro" id="IPR001208">
    <property type="entry name" value="MCM_dom"/>
</dbReference>
<dbReference type="AlphaFoldDB" id="A0A9W8BC76"/>
<evidence type="ECO:0000259" key="17">
    <source>
        <dbReference type="PROSITE" id="PS50051"/>
    </source>
</evidence>
<dbReference type="GO" id="GO:0016787">
    <property type="term" value="F:hydrolase activity"/>
    <property type="evidence" value="ECO:0007669"/>
    <property type="project" value="UniProtKB-KW"/>
</dbReference>
<evidence type="ECO:0000256" key="6">
    <source>
        <dbReference type="ARBA" id="ARBA00022723"/>
    </source>
</evidence>
<dbReference type="SMART" id="SM00350">
    <property type="entry name" value="MCM"/>
    <property type="match status" value="1"/>
</dbReference>
<keyword evidence="9 18" id="KW-0378">Hydrolase</keyword>
<keyword evidence="5" id="KW-0235">DNA replication</keyword>
<name>A0A9W8BC76_9FUNG</name>
<evidence type="ECO:0000256" key="11">
    <source>
        <dbReference type="ARBA" id="ARBA00022833"/>
    </source>
</evidence>
<evidence type="ECO:0000256" key="12">
    <source>
        <dbReference type="ARBA" id="ARBA00022840"/>
    </source>
</evidence>
<evidence type="ECO:0000313" key="19">
    <source>
        <dbReference type="Proteomes" id="UP001150907"/>
    </source>
</evidence>
<dbReference type="Pfam" id="PF12619">
    <property type="entry name" value="MCM2_N"/>
    <property type="match status" value="1"/>
</dbReference>
<dbReference type="SUPFAM" id="SSF50249">
    <property type="entry name" value="Nucleic acid-binding proteins"/>
    <property type="match status" value="1"/>
</dbReference>
<keyword evidence="8" id="KW-0863">Zinc-finger</keyword>
<dbReference type="InterPro" id="IPR031327">
    <property type="entry name" value="MCM"/>
</dbReference>
<evidence type="ECO:0000256" key="3">
    <source>
        <dbReference type="ARBA" id="ARBA00012551"/>
    </source>
</evidence>
<dbReference type="EC" id="3.6.4.12" evidence="3"/>
<proteinExistence type="inferred from homology"/>
<dbReference type="GO" id="GO:0043596">
    <property type="term" value="C:nuclear replication fork"/>
    <property type="evidence" value="ECO:0007669"/>
    <property type="project" value="UniProtKB-ARBA"/>
</dbReference>
<dbReference type="InterPro" id="IPR018525">
    <property type="entry name" value="MCM_CS"/>
</dbReference>
<dbReference type="GO" id="GO:0031261">
    <property type="term" value="C:DNA replication preinitiation complex"/>
    <property type="evidence" value="ECO:0007669"/>
    <property type="project" value="UniProtKB-ARBA"/>
</dbReference>